<evidence type="ECO:0000256" key="9">
    <source>
        <dbReference type="ARBA" id="ARBA00023065"/>
    </source>
</evidence>
<keyword evidence="6" id="KW-0812">Transmembrane</keyword>
<comment type="subcellular location">
    <subcellularLocation>
        <location evidence="1">Cell outer membrane</location>
        <topology evidence="1">Multi-pass membrane protein</topology>
    </subcellularLocation>
</comment>
<dbReference type="Gene3D" id="3.30.1950.10">
    <property type="entry name" value="wza like domain"/>
    <property type="match status" value="1"/>
</dbReference>
<protein>
    <submittedName>
        <fullName evidence="17">Uncharacterized protein</fullName>
    </submittedName>
</protein>
<dbReference type="Gene3D" id="3.10.560.10">
    <property type="entry name" value="Outer membrane lipoprotein wza domain like"/>
    <property type="match status" value="2"/>
</dbReference>
<evidence type="ECO:0000259" key="15">
    <source>
        <dbReference type="Pfam" id="PF02563"/>
    </source>
</evidence>
<keyword evidence="14" id="KW-0449">Lipoprotein</keyword>
<keyword evidence="10" id="KW-0626">Porin</keyword>
<feature type="domain" description="Polysaccharide export protein N-terminal" evidence="15">
    <location>
        <begin position="79"/>
        <end position="145"/>
    </location>
</feature>
<dbReference type="AlphaFoldDB" id="A0A6P1MGM3"/>
<feature type="domain" description="SLBB" evidence="16">
    <location>
        <begin position="159"/>
        <end position="245"/>
    </location>
</feature>
<dbReference type="InterPro" id="IPR003715">
    <property type="entry name" value="Poly_export_N"/>
</dbReference>
<dbReference type="GO" id="GO:0006811">
    <property type="term" value="P:monoatomic ion transport"/>
    <property type="evidence" value="ECO:0007669"/>
    <property type="project" value="UniProtKB-KW"/>
</dbReference>
<evidence type="ECO:0000256" key="5">
    <source>
        <dbReference type="ARBA" id="ARBA00022597"/>
    </source>
</evidence>
<keyword evidence="9" id="KW-0406">Ion transport</keyword>
<dbReference type="PANTHER" id="PTHR33619">
    <property type="entry name" value="POLYSACCHARIDE EXPORT PROTEIN GFCE-RELATED"/>
    <property type="match status" value="1"/>
</dbReference>
<evidence type="ECO:0000256" key="1">
    <source>
        <dbReference type="ARBA" id="ARBA00004571"/>
    </source>
</evidence>
<organism evidence="17 18">
    <name type="scientific">Tichowtungia aerotolerans</name>
    <dbReference type="NCBI Taxonomy" id="2697043"/>
    <lineage>
        <taxon>Bacteria</taxon>
        <taxon>Pseudomonadati</taxon>
        <taxon>Kiritimatiellota</taxon>
        <taxon>Tichowtungiia</taxon>
        <taxon>Tichowtungiales</taxon>
        <taxon>Tichowtungiaceae</taxon>
        <taxon>Tichowtungia</taxon>
    </lineage>
</organism>
<evidence type="ECO:0000256" key="4">
    <source>
        <dbReference type="ARBA" id="ARBA00022452"/>
    </source>
</evidence>
<dbReference type="GO" id="GO:0009279">
    <property type="term" value="C:cell outer membrane"/>
    <property type="evidence" value="ECO:0007669"/>
    <property type="project" value="UniProtKB-SubCell"/>
</dbReference>
<keyword evidence="11" id="KW-0472">Membrane</keyword>
<keyword evidence="8" id="KW-0625">Polysaccharide transport</keyword>
<dbReference type="PANTHER" id="PTHR33619:SF3">
    <property type="entry name" value="POLYSACCHARIDE EXPORT PROTEIN GFCE-RELATED"/>
    <property type="match status" value="1"/>
</dbReference>
<dbReference type="Proteomes" id="UP000464954">
    <property type="component" value="Chromosome"/>
</dbReference>
<dbReference type="RefSeq" id="WP_160629413.1">
    <property type="nucleotide sequence ID" value="NZ_CP047593.1"/>
</dbReference>
<evidence type="ECO:0000256" key="8">
    <source>
        <dbReference type="ARBA" id="ARBA00023047"/>
    </source>
</evidence>
<name>A0A6P1MGM3_9BACT</name>
<keyword evidence="13" id="KW-0998">Cell outer membrane</keyword>
<evidence type="ECO:0000256" key="12">
    <source>
        <dbReference type="ARBA" id="ARBA00023139"/>
    </source>
</evidence>
<evidence type="ECO:0000313" key="17">
    <source>
        <dbReference type="EMBL" id="QHI70235.1"/>
    </source>
</evidence>
<evidence type="ECO:0000256" key="13">
    <source>
        <dbReference type="ARBA" id="ARBA00023237"/>
    </source>
</evidence>
<dbReference type="GO" id="GO:0046930">
    <property type="term" value="C:pore complex"/>
    <property type="evidence" value="ECO:0007669"/>
    <property type="project" value="UniProtKB-KW"/>
</dbReference>
<dbReference type="GO" id="GO:0015288">
    <property type="term" value="F:porin activity"/>
    <property type="evidence" value="ECO:0007669"/>
    <property type="project" value="UniProtKB-KW"/>
</dbReference>
<reference evidence="17 18" key="1">
    <citation type="submission" date="2020-01" db="EMBL/GenBank/DDBJ databases">
        <title>Ponticoccus aerotolerans gen. nov., sp. nov., an anaerobic bacterium and proposal of Ponticoccusceae fam. nov., Ponticoccusles ord. nov. and Ponticoccuse classis nov. in the phylum Kiritimatiellaeota.</title>
        <authorList>
            <person name="Zhou L.Y."/>
            <person name="Du Z.J."/>
        </authorList>
    </citation>
    <scope>NUCLEOTIDE SEQUENCE [LARGE SCALE GENOMIC DNA]</scope>
    <source>
        <strain evidence="17 18">S-5007</strain>
    </source>
</reference>
<gene>
    <name evidence="17" type="ORF">GT409_12550</name>
</gene>
<proteinExistence type="inferred from homology"/>
<evidence type="ECO:0000256" key="10">
    <source>
        <dbReference type="ARBA" id="ARBA00023114"/>
    </source>
</evidence>
<feature type="domain" description="SLBB" evidence="16">
    <location>
        <begin position="252"/>
        <end position="340"/>
    </location>
</feature>
<evidence type="ECO:0000259" key="16">
    <source>
        <dbReference type="Pfam" id="PF22461"/>
    </source>
</evidence>
<dbReference type="GO" id="GO:0015159">
    <property type="term" value="F:polysaccharide transmembrane transporter activity"/>
    <property type="evidence" value="ECO:0007669"/>
    <property type="project" value="InterPro"/>
</dbReference>
<dbReference type="PROSITE" id="PS51257">
    <property type="entry name" value="PROKAR_LIPOPROTEIN"/>
    <property type="match status" value="1"/>
</dbReference>
<keyword evidence="4" id="KW-1134">Transmembrane beta strand</keyword>
<evidence type="ECO:0000256" key="3">
    <source>
        <dbReference type="ARBA" id="ARBA00022448"/>
    </source>
</evidence>
<evidence type="ECO:0000256" key="6">
    <source>
        <dbReference type="ARBA" id="ARBA00022692"/>
    </source>
</evidence>
<keyword evidence="12" id="KW-0564">Palmitate</keyword>
<keyword evidence="7" id="KW-0732">Signal</keyword>
<comment type="similarity">
    <text evidence="2">Belongs to the BexD/CtrA/VexA family.</text>
</comment>
<evidence type="ECO:0000313" key="18">
    <source>
        <dbReference type="Proteomes" id="UP000464954"/>
    </source>
</evidence>
<dbReference type="Pfam" id="PF02563">
    <property type="entry name" value="Poly_export"/>
    <property type="match status" value="1"/>
</dbReference>
<sequence>MSSRLIPSTILIALVVLAAGCTSLRNEPRLENNKELLPANVMELPKAGDLTLEEMETGVWVQLSPEDTVDSKLLTERDTGPYRLGVGDQLQITLYGYDDTQNQRTLPIDPSGNITYMLLGTVPAAGRTIDELTEDMRSRLSKELNYAILNITPARFGSQTFTVLGQMNAPQVYQLTGRMHLLDALAQAGGMKLGDIRNVTADIHDLAHATLVRRGQVIPVDFEKLVYEADATQNLEIQSGDIIFVPSALERKIYALGSFNSPQGVQFAHSSLSLMNAIIQAGGMNKDTSDGHILIVRGNHVSPKVMLMDMSQFDSKKARVFKILSGRSLDVQLQPGDIVYAVPKKFAFFRDVIKDAIDTFGTTLAGDAAEDIYRTKLDPLHFGNTRSLEDRLD</sequence>
<keyword evidence="3" id="KW-0813">Transport</keyword>
<dbReference type="InterPro" id="IPR054765">
    <property type="entry name" value="SLBB_dom"/>
</dbReference>
<keyword evidence="5" id="KW-0762">Sugar transport</keyword>
<evidence type="ECO:0000256" key="7">
    <source>
        <dbReference type="ARBA" id="ARBA00022729"/>
    </source>
</evidence>
<evidence type="ECO:0000256" key="14">
    <source>
        <dbReference type="ARBA" id="ARBA00023288"/>
    </source>
</evidence>
<accession>A0A6P1MGM3</accession>
<keyword evidence="18" id="KW-1185">Reference proteome</keyword>
<dbReference type="Pfam" id="PF22461">
    <property type="entry name" value="SLBB_2"/>
    <property type="match status" value="2"/>
</dbReference>
<evidence type="ECO:0000256" key="11">
    <source>
        <dbReference type="ARBA" id="ARBA00023136"/>
    </source>
</evidence>
<dbReference type="EMBL" id="CP047593">
    <property type="protein sequence ID" value="QHI70235.1"/>
    <property type="molecule type" value="Genomic_DNA"/>
</dbReference>
<dbReference type="KEGG" id="taer:GT409_12550"/>
<evidence type="ECO:0000256" key="2">
    <source>
        <dbReference type="ARBA" id="ARBA00009450"/>
    </source>
</evidence>
<dbReference type="InterPro" id="IPR049712">
    <property type="entry name" value="Poly_export"/>
</dbReference>